<dbReference type="InterPro" id="IPR023298">
    <property type="entry name" value="ATPase_P-typ_TM_dom_sf"/>
</dbReference>
<dbReference type="GO" id="GO:0005524">
    <property type="term" value="F:ATP binding"/>
    <property type="evidence" value="ECO:0007669"/>
    <property type="project" value="UniProtKB-UniRule"/>
</dbReference>
<evidence type="ECO:0000256" key="1">
    <source>
        <dbReference type="ARBA" id="ARBA00004127"/>
    </source>
</evidence>
<dbReference type="PROSITE" id="PS00154">
    <property type="entry name" value="ATPASE_E1_E2"/>
    <property type="match status" value="1"/>
</dbReference>
<dbReference type="InterPro" id="IPR018303">
    <property type="entry name" value="ATPase_P-typ_P_site"/>
</dbReference>
<feature type="transmembrane region" description="Helical" evidence="10">
    <location>
        <begin position="697"/>
        <end position="715"/>
    </location>
</feature>
<gene>
    <name evidence="13" type="ORF">BCF55_0597</name>
</gene>
<keyword evidence="4 10" id="KW-0479">Metal-binding</keyword>
<keyword evidence="10" id="KW-1003">Cell membrane</keyword>
<feature type="domain" description="P-type ATPase A" evidence="11">
    <location>
        <begin position="210"/>
        <end position="310"/>
    </location>
</feature>
<dbReference type="NCBIfam" id="TIGR01511">
    <property type="entry name" value="ATPase-IB1_Cu"/>
    <property type="match status" value="1"/>
</dbReference>
<feature type="transmembrane region" description="Helical" evidence="10">
    <location>
        <begin position="151"/>
        <end position="169"/>
    </location>
</feature>
<evidence type="ECO:0000256" key="7">
    <source>
        <dbReference type="ARBA" id="ARBA00022967"/>
    </source>
</evidence>
<dbReference type="NCBIfam" id="TIGR01525">
    <property type="entry name" value="ATPase-IB_hvy"/>
    <property type="match status" value="1"/>
</dbReference>
<dbReference type="InterPro" id="IPR027256">
    <property type="entry name" value="P-typ_ATPase_IB"/>
</dbReference>
<feature type="transmembrane region" description="Helical" evidence="10">
    <location>
        <begin position="326"/>
        <end position="348"/>
    </location>
</feature>
<evidence type="ECO:0000256" key="9">
    <source>
        <dbReference type="ARBA" id="ARBA00023136"/>
    </source>
</evidence>
<evidence type="ECO:0000256" key="2">
    <source>
        <dbReference type="ARBA" id="ARBA00006024"/>
    </source>
</evidence>
<keyword evidence="6 10" id="KW-0067">ATP-binding</keyword>
<dbReference type="GO" id="GO:0043682">
    <property type="term" value="F:P-type divalent copper transporter activity"/>
    <property type="evidence" value="ECO:0007669"/>
    <property type="project" value="TreeGrafter"/>
</dbReference>
<dbReference type="SFLD" id="SFLDS00003">
    <property type="entry name" value="Haloacid_Dehalogenase"/>
    <property type="match status" value="1"/>
</dbReference>
<dbReference type="PANTHER" id="PTHR43520">
    <property type="entry name" value="ATP7, ISOFORM B"/>
    <property type="match status" value="1"/>
</dbReference>
<protein>
    <submittedName>
        <fullName evidence="13">Cu2+-exporting ATPase</fullName>
    </submittedName>
</protein>
<dbReference type="InterPro" id="IPR044492">
    <property type="entry name" value="P_typ_ATPase_HD_dom"/>
</dbReference>
<dbReference type="InterPro" id="IPR059000">
    <property type="entry name" value="ATPase_P-type_domA"/>
</dbReference>
<dbReference type="InterPro" id="IPR036412">
    <property type="entry name" value="HAD-like_sf"/>
</dbReference>
<keyword evidence="3 10" id="KW-0812">Transmembrane</keyword>
<feature type="transmembrane region" description="Helical" evidence="10">
    <location>
        <begin position="175"/>
        <end position="192"/>
    </location>
</feature>
<dbReference type="GO" id="GO:0005886">
    <property type="term" value="C:plasma membrane"/>
    <property type="evidence" value="ECO:0007669"/>
    <property type="project" value="UniProtKB-SubCell"/>
</dbReference>
<dbReference type="Proteomes" id="UP000267841">
    <property type="component" value="Unassembled WGS sequence"/>
</dbReference>
<dbReference type="EMBL" id="RCCJ01000001">
    <property type="protein sequence ID" value="RLJ70329.1"/>
    <property type="molecule type" value="Genomic_DNA"/>
</dbReference>
<dbReference type="Pfam" id="PF00122">
    <property type="entry name" value="E1-E2_ATPase"/>
    <property type="match status" value="1"/>
</dbReference>
<dbReference type="GO" id="GO:0016887">
    <property type="term" value="F:ATP hydrolysis activity"/>
    <property type="evidence" value="ECO:0007669"/>
    <property type="project" value="InterPro"/>
</dbReference>
<dbReference type="InterPro" id="IPR045800">
    <property type="entry name" value="HMBD"/>
</dbReference>
<dbReference type="SFLD" id="SFLDF00027">
    <property type="entry name" value="p-type_atpase"/>
    <property type="match status" value="1"/>
</dbReference>
<dbReference type="InterPro" id="IPR023214">
    <property type="entry name" value="HAD_sf"/>
</dbReference>
<comment type="caution">
    <text evidence="13">The sequence shown here is derived from an EMBL/GenBank/DDBJ whole genome shotgun (WGS) entry which is preliminary data.</text>
</comment>
<evidence type="ECO:0000313" key="13">
    <source>
        <dbReference type="EMBL" id="RLJ70329.1"/>
    </source>
</evidence>
<dbReference type="Gene3D" id="3.40.1110.10">
    <property type="entry name" value="Calcium-transporting ATPase, cytoplasmic domain N"/>
    <property type="match status" value="1"/>
</dbReference>
<dbReference type="PRINTS" id="PR00119">
    <property type="entry name" value="CATATPASE"/>
</dbReference>
<evidence type="ECO:0000256" key="4">
    <source>
        <dbReference type="ARBA" id="ARBA00022723"/>
    </source>
</evidence>
<dbReference type="InterPro" id="IPR023299">
    <property type="entry name" value="ATPase_P-typ_cyto_dom_N"/>
</dbReference>
<accession>A0A497XQC1</accession>
<sequence length="721" mass="78765">MENEIIREVYTCPHHPEIRQDKPGKCPKCGMELVKMEEKKEHKHMEHTCGAHMKHEHTEHVHEEHKAHAGHDHAMHMEEMKRKAIVSTVLTIPVVLYSRSIQELLGFSMPEFPGSEWITPLLSTVVFLYGGVFFIKGMLDELRLKKPGMMTLIGIAISVAFIYSLSTLVFGGKEFFWELTTLIVVMLWGHWIEMKSVLGASRALEELVKLMPTKANLIKNGKIVEVHVSELKPGDIVLVKPGEKIPADGVVIEGSTHVNEAMLTGESKPVPKKAGDKVIGGAINMEGSVKVKVEKTGEETYLSQVLKLVKEAQESKTRLQDMADRVAFYLTVVAIGIGGLAFLVWVYLEGNLQFAVERAVTVMVIACPHALGLAIPLVVAISTSYSARNGILVRNRLALETIRDVDAVVFDKTGTLTEGRFGVSDIVSVGLSETELLRLTAAVEKHSEHVIAQAIVEDAKEKGLNLPEVKNFRAVPGKGVVGEVEGKQVAVGTNLLMEELKVELSAEVLNRVKELEFQGKTVVLVAVDGKLTGAIALADRIRKESYEAVSELKKLGKRVVMITGDSEEVARYVAQELGIDEFFARVLPHQKAEKVKELQSRGMKVAMVGDGINDAPALVQADVGVAIGSGTDVAIESADIILVKNDPRDVVKVMKLSVITVKKMVQNLFWAAGYNVITIPLAAGVAAPWGIILKPAVGAIFMSASTVIVAINAMLMRRLLK</sequence>
<feature type="domain" description="Heavy metal binding" evidence="12">
    <location>
        <begin position="9"/>
        <end position="35"/>
    </location>
</feature>
<keyword evidence="5 10" id="KW-0547">Nucleotide-binding</keyword>
<evidence type="ECO:0000259" key="11">
    <source>
        <dbReference type="Pfam" id="PF00122"/>
    </source>
</evidence>
<dbReference type="PANTHER" id="PTHR43520:SF8">
    <property type="entry name" value="P-TYPE CU(+) TRANSPORTER"/>
    <property type="match status" value="1"/>
</dbReference>
<dbReference type="RefSeq" id="WP_245960380.1">
    <property type="nucleotide sequence ID" value="NZ_RCCJ01000001.1"/>
</dbReference>
<evidence type="ECO:0000259" key="12">
    <source>
        <dbReference type="Pfam" id="PF19335"/>
    </source>
</evidence>
<dbReference type="InterPro" id="IPR001757">
    <property type="entry name" value="P_typ_ATPase"/>
</dbReference>
<dbReference type="PRINTS" id="PR00120">
    <property type="entry name" value="HATPASE"/>
</dbReference>
<keyword evidence="9 10" id="KW-0472">Membrane</keyword>
<keyword evidence="8 10" id="KW-1133">Transmembrane helix</keyword>
<dbReference type="Gene3D" id="3.40.50.1000">
    <property type="entry name" value="HAD superfamily/HAD-like"/>
    <property type="match status" value="1"/>
</dbReference>
<dbReference type="GO" id="GO:0005507">
    <property type="term" value="F:copper ion binding"/>
    <property type="evidence" value="ECO:0007669"/>
    <property type="project" value="TreeGrafter"/>
</dbReference>
<evidence type="ECO:0000256" key="8">
    <source>
        <dbReference type="ARBA" id="ARBA00022989"/>
    </source>
</evidence>
<dbReference type="NCBIfam" id="TIGR01494">
    <property type="entry name" value="ATPase_P-type"/>
    <property type="match status" value="1"/>
</dbReference>
<keyword evidence="7" id="KW-1278">Translocase</keyword>
<proteinExistence type="inferred from homology"/>
<dbReference type="FunFam" id="2.70.150.10:FF:000002">
    <property type="entry name" value="Copper-transporting ATPase 1, putative"/>
    <property type="match status" value="1"/>
</dbReference>
<keyword evidence="14" id="KW-1185">Reference proteome</keyword>
<dbReference type="Gene3D" id="2.70.150.10">
    <property type="entry name" value="Calcium-transporting ATPase, cytoplasmic transduction domain A"/>
    <property type="match status" value="1"/>
</dbReference>
<dbReference type="SUPFAM" id="SSF81653">
    <property type="entry name" value="Calcium ATPase, transduction domain A"/>
    <property type="match status" value="1"/>
</dbReference>
<dbReference type="SUPFAM" id="SSF81665">
    <property type="entry name" value="Calcium ATPase, transmembrane domain M"/>
    <property type="match status" value="1"/>
</dbReference>
<dbReference type="SFLD" id="SFLDG00002">
    <property type="entry name" value="C1.7:_P-type_atpase_like"/>
    <property type="match status" value="1"/>
</dbReference>
<dbReference type="SUPFAM" id="SSF56784">
    <property type="entry name" value="HAD-like"/>
    <property type="match status" value="1"/>
</dbReference>
<evidence type="ECO:0000256" key="6">
    <source>
        <dbReference type="ARBA" id="ARBA00022840"/>
    </source>
</evidence>
<dbReference type="Pfam" id="PF00702">
    <property type="entry name" value="Hydrolase"/>
    <property type="match status" value="1"/>
</dbReference>
<dbReference type="GO" id="GO:0055070">
    <property type="term" value="P:copper ion homeostasis"/>
    <property type="evidence" value="ECO:0007669"/>
    <property type="project" value="TreeGrafter"/>
</dbReference>
<feature type="transmembrane region" description="Helical" evidence="10">
    <location>
        <begin position="121"/>
        <end position="139"/>
    </location>
</feature>
<feature type="transmembrane region" description="Helical" evidence="10">
    <location>
        <begin position="360"/>
        <end position="387"/>
    </location>
</feature>
<reference evidence="13 14" key="1">
    <citation type="submission" date="2018-10" db="EMBL/GenBank/DDBJ databases">
        <title>Genomic Encyclopedia of Archaeal and Bacterial Type Strains, Phase II (KMG-II): from individual species to whole genera.</title>
        <authorList>
            <person name="Goeker M."/>
        </authorList>
    </citation>
    <scope>NUCLEOTIDE SEQUENCE [LARGE SCALE GENOMIC DNA]</scope>
    <source>
        <strain evidence="13 14">DSM 16510</strain>
    </source>
</reference>
<evidence type="ECO:0000256" key="3">
    <source>
        <dbReference type="ARBA" id="ARBA00022692"/>
    </source>
</evidence>
<dbReference type="CDD" id="cd07552">
    <property type="entry name" value="P-type_ATPase_Cu-like"/>
    <property type="match status" value="1"/>
</dbReference>
<feature type="transmembrane region" description="Helical" evidence="10">
    <location>
        <begin position="84"/>
        <end position="101"/>
    </location>
</feature>
<dbReference type="GO" id="GO:0012505">
    <property type="term" value="C:endomembrane system"/>
    <property type="evidence" value="ECO:0007669"/>
    <property type="project" value="UniProtKB-SubCell"/>
</dbReference>
<dbReference type="InterPro" id="IPR008250">
    <property type="entry name" value="ATPase_P-typ_transduc_dom_A_sf"/>
</dbReference>
<evidence type="ECO:0000256" key="10">
    <source>
        <dbReference type="RuleBase" id="RU362081"/>
    </source>
</evidence>
<dbReference type="Pfam" id="PF19335">
    <property type="entry name" value="HMBD"/>
    <property type="match status" value="1"/>
</dbReference>
<comment type="subcellular location">
    <subcellularLocation>
        <location evidence="10">Cell membrane</location>
    </subcellularLocation>
    <subcellularLocation>
        <location evidence="1">Endomembrane system</location>
        <topology evidence="1">Multi-pass membrane protein</topology>
    </subcellularLocation>
</comment>
<organism evidence="13 14">
    <name type="scientific">Hydrogenivirga caldilitoris</name>
    <dbReference type="NCBI Taxonomy" id="246264"/>
    <lineage>
        <taxon>Bacteria</taxon>
        <taxon>Pseudomonadati</taxon>
        <taxon>Aquificota</taxon>
        <taxon>Aquificia</taxon>
        <taxon>Aquificales</taxon>
        <taxon>Aquificaceae</taxon>
        <taxon>Hydrogenivirga</taxon>
    </lineage>
</organism>
<dbReference type="AlphaFoldDB" id="A0A497XQC1"/>
<evidence type="ECO:0000256" key="5">
    <source>
        <dbReference type="ARBA" id="ARBA00022741"/>
    </source>
</evidence>
<evidence type="ECO:0000313" key="14">
    <source>
        <dbReference type="Proteomes" id="UP000267841"/>
    </source>
</evidence>
<comment type="similarity">
    <text evidence="2 10">Belongs to the cation transport ATPase (P-type) (TC 3.A.3) family. Type IB subfamily.</text>
</comment>
<feature type="transmembrane region" description="Helical" evidence="10">
    <location>
        <begin position="668"/>
        <end position="691"/>
    </location>
</feature>
<name>A0A497XQC1_9AQUI</name>